<dbReference type="GO" id="GO:0016874">
    <property type="term" value="F:ligase activity"/>
    <property type="evidence" value="ECO:0007669"/>
    <property type="project" value="UniProtKB-KW"/>
</dbReference>
<dbReference type="InterPro" id="IPR042099">
    <property type="entry name" value="ANL_N_sf"/>
</dbReference>
<evidence type="ECO:0000313" key="5">
    <source>
        <dbReference type="Proteomes" id="UP001365405"/>
    </source>
</evidence>
<dbReference type="Gene3D" id="3.40.50.12780">
    <property type="entry name" value="N-terminal domain of ligase-like"/>
    <property type="match status" value="1"/>
</dbReference>
<dbReference type="RefSeq" id="WP_341413093.1">
    <property type="nucleotide sequence ID" value="NZ_JBBUTH010000011.1"/>
</dbReference>
<organism evidence="4 5">
    <name type="scientific">Pseudaquabacterium inlustre</name>
    <dbReference type="NCBI Taxonomy" id="2984192"/>
    <lineage>
        <taxon>Bacteria</taxon>
        <taxon>Pseudomonadati</taxon>
        <taxon>Pseudomonadota</taxon>
        <taxon>Betaproteobacteria</taxon>
        <taxon>Burkholderiales</taxon>
        <taxon>Sphaerotilaceae</taxon>
        <taxon>Pseudaquabacterium</taxon>
    </lineage>
</organism>
<evidence type="ECO:0000259" key="3">
    <source>
        <dbReference type="Pfam" id="PF13193"/>
    </source>
</evidence>
<feature type="compositionally biased region" description="Basic and acidic residues" evidence="1">
    <location>
        <begin position="517"/>
        <end position="534"/>
    </location>
</feature>
<feature type="region of interest" description="Disordered" evidence="1">
    <location>
        <begin position="508"/>
        <end position="534"/>
    </location>
</feature>
<dbReference type="InterPro" id="IPR017529">
    <property type="entry name" value="AcylCoA_ligase_PEP_1"/>
</dbReference>
<reference evidence="4 5" key="1">
    <citation type="submission" date="2024-04" db="EMBL/GenBank/DDBJ databases">
        <title>Novel species of the genus Ideonella isolated from streams.</title>
        <authorList>
            <person name="Lu H."/>
        </authorList>
    </citation>
    <scope>NUCLEOTIDE SEQUENCE [LARGE SCALE GENOMIC DNA]</scope>
    <source>
        <strain evidence="4 5">DXS22W</strain>
    </source>
</reference>
<feature type="domain" description="AMP-dependent synthetase/ligase" evidence="2">
    <location>
        <begin position="15"/>
        <end position="374"/>
    </location>
</feature>
<dbReference type="Pfam" id="PF13193">
    <property type="entry name" value="AMP-binding_C"/>
    <property type="match status" value="1"/>
</dbReference>
<name>A0ABU9CNF1_9BURK</name>
<proteinExistence type="predicted"/>
<dbReference type="InterPro" id="IPR025110">
    <property type="entry name" value="AMP-bd_C"/>
</dbReference>
<dbReference type="SUPFAM" id="SSF56801">
    <property type="entry name" value="Acetyl-CoA synthetase-like"/>
    <property type="match status" value="1"/>
</dbReference>
<accession>A0ABU9CNF1</accession>
<comment type="caution">
    <text evidence="4">The sequence shown here is derived from an EMBL/GenBank/DDBJ whole genome shotgun (WGS) entry which is preliminary data.</text>
</comment>
<dbReference type="InterPro" id="IPR045851">
    <property type="entry name" value="AMP-bd_C_sf"/>
</dbReference>
<feature type="domain" description="AMP-binding enzyme C-terminal" evidence="3">
    <location>
        <begin position="440"/>
        <end position="517"/>
    </location>
</feature>
<dbReference type="PANTHER" id="PTHR43767:SF10">
    <property type="entry name" value="SURFACTIN SYNTHASE SUBUNIT 1"/>
    <property type="match status" value="1"/>
</dbReference>
<dbReference type="Gene3D" id="3.30.300.30">
    <property type="match status" value="1"/>
</dbReference>
<dbReference type="InterPro" id="IPR020845">
    <property type="entry name" value="AMP-binding_CS"/>
</dbReference>
<dbReference type="Proteomes" id="UP001365405">
    <property type="component" value="Unassembled WGS sequence"/>
</dbReference>
<keyword evidence="4" id="KW-0436">Ligase</keyword>
<keyword evidence="5" id="KW-1185">Reference proteome</keyword>
<dbReference type="InterPro" id="IPR050237">
    <property type="entry name" value="ATP-dep_AMP-bd_enzyme"/>
</dbReference>
<evidence type="ECO:0000313" key="4">
    <source>
        <dbReference type="EMBL" id="MEK8053353.1"/>
    </source>
</evidence>
<dbReference type="Pfam" id="PF00501">
    <property type="entry name" value="AMP-binding"/>
    <property type="match status" value="1"/>
</dbReference>
<dbReference type="InterPro" id="IPR000873">
    <property type="entry name" value="AMP-dep_synth/lig_dom"/>
</dbReference>
<evidence type="ECO:0000259" key="2">
    <source>
        <dbReference type="Pfam" id="PF00501"/>
    </source>
</evidence>
<dbReference type="NCBIfam" id="TIGR03098">
    <property type="entry name" value="ligase_PEP_1"/>
    <property type="match status" value="1"/>
</dbReference>
<sequence length="534" mass="57532">MNDSSLLHHLPLLGAQRHGDAKALVDGARQMGYGDLALQVDALAGGLRALGLPRMGRVGIWLDKRLEAVVASFAAPAAGGVMVPMNALLKPEQVAYIARDCNVAVLITSPERWALLAPVLARCPDLLHVVLTEPSPLAAPTGVALHVWAELLVAPVTAGHRVIDTDVCAILYTSGSTGRPKGVVLSHRNMVTGAKSVASYLGNHRDDTLLAALPLSFDAGFSQLTTAFHVGARVVLLNYLLPRDVLKALARDKVTGLTAVPPLYIQLTQIADWPAEIQEHLRYFANTGGRMPRDTLDQLRAKLPRARPFLMYGLTEAFRSTYLPPEEVDRRPDSIGKAIPNAEILVLREDGSECGPDEPGELVHRGALVGQGYWNDAEKTAERYKPLPAGVGGREAGLMLPEIAVYSGDTVRRDAEGFLYFIGRRDEMMKTSGYRVSPTEVEEVLYATQRVGECAAFGVDHPSLGQAIQIIATPPAGAADVDVAALLADCKQRMPAYMVPHGVEVVSGPLPRNPNGKIDRKALSTQWSERHSPV</sequence>
<dbReference type="PROSITE" id="PS00455">
    <property type="entry name" value="AMP_BINDING"/>
    <property type="match status" value="1"/>
</dbReference>
<dbReference type="EMBL" id="JBBUTH010000011">
    <property type="protein sequence ID" value="MEK8053353.1"/>
    <property type="molecule type" value="Genomic_DNA"/>
</dbReference>
<protein>
    <submittedName>
        <fullName evidence="4">Acyl-CoA ligase (AMP-forming), exosortase A system-associated</fullName>
    </submittedName>
</protein>
<dbReference type="PANTHER" id="PTHR43767">
    <property type="entry name" value="LONG-CHAIN-FATTY-ACID--COA LIGASE"/>
    <property type="match status" value="1"/>
</dbReference>
<evidence type="ECO:0000256" key="1">
    <source>
        <dbReference type="SAM" id="MobiDB-lite"/>
    </source>
</evidence>
<gene>
    <name evidence="4" type="ORF">AACH10_24060</name>
</gene>